<proteinExistence type="predicted"/>
<reference evidence="1 2" key="1">
    <citation type="submission" date="2024-06" db="EMBL/GenBank/DDBJ databases">
        <authorList>
            <person name="Tuo L."/>
        </authorList>
    </citation>
    <scope>NUCLEOTIDE SEQUENCE [LARGE SCALE GENOMIC DNA]</scope>
    <source>
        <strain evidence="1 2">ZMM04-5</strain>
    </source>
</reference>
<evidence type="ECO:0000313" key="1">
    <source>
        <dbReference type="EMBL" id="MEW9807455.1"/>
    </source>
</evidence>
<dbReference type="RefSeq" id="WP_367724616.1">
    <property type="nucleotide sequence ID" value="NZ_JBFOCI010000004.1"/>
</dbReference>
<name>A0ABV3R305_9HYPH</name>
<keyword evidence="2" id="KW-1185">Reference proteome</keyword>
<accession>A0ABV3R305</accession>
<sequence>MRGLMMAHFALEFPGHGGSLRANHWAGWIGVPFLSDAVFGTTKAKTITTKTTGKTV</sequence>
<comment type="caution">
    <text evidence="1">The sequence shown here is derived from an EMBL/GenBank/DDBJ whole genome shotgun (WGS) entry which is preliminary data.</text>
</comment>
<evidence type="ECO:0000313" key="2">
    <source>
        <dbReference type="Proteomes" id="UP001556196"/>
    </source>
</evidence>
<dbReference type="EMBL" id="JBFOCI010000004">
    <property type="protein sequence ID" value="MEW9807455.1"/>
    <property type="molecule type" value="Genomic_DNA"/>
</dbReference>
<organism evidence="1 2">
    <name type="scientific">Mesorhizobium marinum</name>
    <dbReference type="NCBI Taxonomy" id="3228790"/>
    <lineage>
        <taxon>Bacteria</taxon>
        <taxon>Pseudomonadati</taxon>
        <taxon>Pseudomonadota</taxon>
        <taxon>Alphaproteobacteria</taxon>
        <taxon>Hyphomicrobiales</taxon>
        <taxon>Phyllobacteriaceae</taxon>
        <taxon>Mesorhizobium</taxon>
    </lineage>
</organism>
<protein>
    <submittedName>
        <fullName evidence="1">Uncharacterized protein</fullName>
    </submittedName>
</protein>
<gene>
    <name evidence="1" type="ORF">ABUE31_15785</name>
</gene>
<dbReference type="Proteomes" id="UP001556196">
    <property type="component" value="Unassembled WGS sequence"/>
</dbReference>